<keyword evidence="4" id="KW-1185">Reference proteome</keyword>
<accession>A0A1V6PQ21</accession>
<dbReference type="STRING" id="416450.A0A1V6PQ21"/>
<comment type="caution">
    <text evidence="3">The sequence shown here is derived from an EMBL/GenBank/DDBJ whole genome shotgun (WGS) entry which is preliminary data.</text>
</comment>
<dbReference type="AlphaFoldDB" id="A0A1V6PQ21"/>
<feature type="compositionally biased region" description="Low complexity" evidence="1">
    <location>
        <begin position="156"/>
        <end position="170"/>
    </location>
</feature>
<protein>
    <recommendedName>
        <fullName evidence="2">Reverse transcriptase Ty1/copia-type domain-containing protein</fullName>
    </recommendedName>
</protein>
<feature type="region of interest" description="Disordered" evidence="1">
    <location>
        <begin position="105"/>
        <end position="199"/>
    </location>
</feature>
<reference evidence="4" key="1">
    <citation type="journal article" date="2017" name="Nat. Microbiol.">
        <title>Global analysis of biosynthetic gene clusters reveals vast potential of secondary metabolite production in Penicillium species.</title>
        <authorList>
            <person name="Nielsen J.C."/>
            <person name="Grijseels S."/>
            <person name="Prigent S."/>
            <person name="Ji B."/>
            <person name="Dainat J."/>
            <person name="Nielsen K.F."/>
            <person name="Frisvad J.C."/>
            <person name="Workman M."/>
            <person name="Nielsen J."/>
        </authorList>
    </citation>
    <scope>NUCLEOTIDE SEQUENCE [LARGE SCALE GENOMIC DNA]</scope>
    <source>
        <strain evidence="4">IBT 31811</strain>
    </source>
</reference>
<name>A0A1V6PQ21_9EURO</name>
<feature type="compositionally biased region" description="Basic and acidic residues" evidence="1">
    <location>
        <begin position="449"/>
        <end position="460"/>
    </location>
</feature>
<evidence type="ECO:0000256" key="1">
    <source>
        <dbReference type="SAM" id="MobiDB-lite"/>
    </source>
</evidence>
<dbReference type="InterPro" id="IPR013103">
    <property type="entry name" value="RVT_2"/>
</dbReference>
<evidence type="ECO:0000313" key="4">
    <source>
        <dbReference type="Proteomes" id="UP000191672"/>
    </source>
</evidence>
<evidence type="ECO:0000259" key="2">
    <source>
        <dbReference type="Pfam" id="PF07727"/>
    </source>
</evidence>
<gene>
    <name evidence="3" type="ORF">PENANT_c064G01072</name>
</gene>
<dbReference type="InterPro" id="IPR043502">
    <property type="entry name" value="DNA/RNA_pol_sf"/>
</dbReference>
<dbReference type="SUPFAM" id="SSF56112">
    <property type="entry name" value="Protein kinase-like (PK-like)"/>
    <property type="match status" value="1"/>
</dbReference>
<dbReference type="InterPro" id="IPR011009">
    <property type="entry name" value="Kinase-like_dom_sf"/>
</dbReference>
<evidence type="ECO:0000313" key="3">
    <source>
        <dbReference type="EMBL" id="OQD79053.1"/>
    </source>
</evidence>
<organism evidence="3 4">
    <name type="scientific">Penicillium antarcticum</name>
    <dbReference type="NCBI Taxonomy" id="416450"/>
    <lineage>
        <taxon>Eukaryota</taxon>
        <taxon>Fungi</taxon>
        <taxon>Dikarya</taxon>
        <taxon>Ascomycota</taxon>
        <taxon>Pezizomycotina</taxon>
        <taxon>Eurotiomycetes</taxon>
        <taxon>Eurotiomycetidae</taxon>
        <taxon>Eurotiales</taxon>
        <taxon>Aspergillaceae</taxon>
        <taxon>Penicillium</taxon>
    </lineage>
</organism>
<proteinExistence type="predicted"/>
<dbReference type="Proteomes" id="UP000191672">
    <property type="component" value="Unassembled WGS sequence"/>
</dbReference>
<dbReference type="EMBL" id="MDYN01000064">
    <property type="protein sequence ID" value="OQD79053.1"/>
    <property type="molecule type" value="Genomic_DNA"/>
</dbReference>
<feature type="compositionally biased region" description="Acidic residues" evidence="1">
    <location>
        <begin position="394"/>
        <end position="407"/>
    </location>
</feature>
<feature type="compositionally biased region" description="Basic and acidic residues" evidence="1">
    <location>
        <begin position="181"/>
        <end position="198"/>
    </location>
</feature>
<sequence>MELARDVIDQEGDTFEFYATRLVAAVGTQIFSYMIDSGVRYGYICTGEAFVFLHIPKDDPTVVQYFLCIPNQDVQADDEWRLHRTAIGQEVEYLDVLREIPETLRKDPPASNYRPSHWKRDPKMHNTRSRARCQPGISTPKHLSTEGSGSDEESHSPSTAVAARSRSSRSQGKLQSTGGSERTRAGQDKKQTSRKDGQSTRPYCTIAYIRGMVNRDPLDKECPNWKFHGGQRHPIGPQEFTRQLHRQLARDRDLGFEQLHVCGRTGYLVKATLLSHGYTVVIKATTVGKQHRLQAELNNYRHLRSLQGHQIPYVINNENSSFLHQERDKALAVLRSHGVVHSDGEWRNMLWDDLGGRFVVIDLEDVRWLKRPRTLEPISACHPSASEAAHESQDEVEDADDEDETDNGDLGLKNVSKYFNQPKHAGMAKRKFPDDPIVAPRKSRRATHRQRDINLEHSDSDLSGLNDDSWYYSEDGKISQAYWQFVAKHGGFSSVGPLEEGDPSDEECKVVPLRDSIKPVTSRWVTTDKYGPGGEVTRRKARLVTRGFQQEEGIDYEETFASVVKSTSTRILLALAALCHWHIHQGDVKTAFLNSALDKPVYMKAPRDVQLPRGCCLLLLKALYGLKQSPRAWYRKLRDTLVRWGWRISAYDPCVFINDGTGLILEVHVDDINVIGRSLQEILDFKGQFSKEFPISDEGECSWYLGMHIEQKPGEINLHQKQYIDQMVNKYGFKDAAPAKTPLDGKTKLAKQGDYVANTKFRKEY</sequence>
<dbReference type="Pfam" id="PF07727">
    <property type="entry name" value="RVT_2"/>
    <property type="match status" value="1"/>
</dbReference>
<feature type="domain" description="Reverse transcriptase Ty1/copia-type" evidence="2">
    <location>
        <begin position="509"/>
        <end position="743"/>
    </location>
</feature>
<dbReference type="SUPFAM" id="SSF56672">
    <property type="entry name" value="DNA/RNA polymerases"/>
    <property type="match status" value="1"/>
</dbReference>
<feature type="compositionally biased region" description="Polar residues" evidence="1">
    <location>
        <begin position="171"/>
        <end position="180"/>
    </location>
</feature>
<feature type="region of interest" description="Disordered" evidence="1">
    <location>
        <begin position="379"/>
        <end position="460"/>
    </location>
</feature>